<dbReference type="PANTHER" id="PTHR33499:SF43">
    <property type="entry name" value="TRANSPOSASE, PTTA_EN_SPM, PLANT"/>
    <property type="match status" value="1"/>
</dbReference>
<dbReference type="InterPro" id="IPR004252">
    <property type="entry name" value="Probable_transposase_24"/>
</dbReference>
<feature type="region of interest" description="Disordered" evidence="1">
    <location>
        <begin position="22"/>
        <end position="73"/>
    </location>
</feature>
<evidence type="ECO:0000313" key="3">
    <source>
        <dbReference type="Proteomes" id="UP000000768"/>
    </source>
</evidence>
<keyword evidence="3" id="KW-1185">Reference proteome</keyword>
<dbReference type="EMBL" id="CM000762">
    <property type="protein sequence ID" value="KXG32541.2"/>
    <property type="molecule type" value="Genomic_DNA"/>
</dbReference>
<feature type="region of interest" description="Disordered" evidence="1">
    <location>
        <begin position="518"/>
        <end position="545"/>
    </location>
</feature>
<evidence type="ECO:0000256" key="1">
    <source>
        <dbReference type="SAM" id="MobiDB-lite"/>
    </source>
</evidence>
<dbReference type="InParanoid" id="A0A1B6Q3P2"/>
<name>A0A1B6Q3P2_SORBI</name>
<dbReference type="PANTHER" id="PTHR33499">
    <property type="entry name" value="OS12G0282400 PROTEIN-RELATED"/>
    <property type="match status" value="1"/>
</dbReference>
<reference evidence="2 3" key="1">
    <citation type="journal article" date="2009" name="Nature">
        <title>The Sorghum bicolor genome and the diversification of grasses.</title>
        <authorList>
            <person name="Paterson A.H."/>
            <person name="Bowers J.E."/>
            <person name="Bruggmann R."/>
            <person name="Dubchak I."/>
            <person name="Grimwood J."/>
            <person name="Gundlach H."/>
            <person name="Haberer G."/>
            <person name="Hellsten U."/>
            <person name="Mitros T."/>
            <person name="Poliakov A."/>
            <person name="Schmutz J."/>
            <person name="Spannagl M."/>
            <person name="Tang H."/>
            <person name="Wang X."/>
            <person name="Wicker T."/>
            <person name="Bharti A.K."/>
            <person name="Chapman J."/>
            <person name="Feltus F.A."/>
            <person name="Gowik U."/>
            <person name="Grigoriev I.V."/>
            <person name="Lyons E."/>
            <person name="Maher C.A."/>
            <person name="Martis M."/>
            <person name="Narechania A."/>
            <person name="Otillar R.P."/>
            <person name="Penning B.W."/>
            <person name="Salamov A.A."/>
            <person name="Wang Y."/>
            <person name="Zhang L."/>
            <person name="Carpita N.C."/>
            <person name="Freeling M."/>
            <person name="Gingle A.R."/>
            <person name="Hash C.T."/>
            <person name="Keller B."/>
            <person name="Klein P."/>
            <person name="Kresovich S."/>
            <person name="McCann M.C."/>
            <person name="Ming R."/>
            <person name="Peterson D.G."/>
            <person name="Mehboob-ur-Rahman"/>
            <person name="Ware D."/>
            <person name="Westhoff P."/>
            <person name="Mayer K.F."/>
            <person name="Messing J."/>
            <person name="Rokhsar D.S."/>
        </authorList>
    </citation>
    <scope>NUCLEOTIDE SEQUENCE [LARGE SCALE GENOMIC DNA]</scope>
    <source>
        <strain evidence="3">cv. BTx623</strain>
    </source>
</reference>
<sequence length="614" mass="69686">MYRHGARIHDIDAAFDPVPRSRRRRLAASDPVRRGRRHRRRSLQSSSLCVRSSSSRRRPPPPPPLSPLSSPSPHARSCLTSNSLMISCFSIYDYEYASHPFRIFVGHQPTASMPAAQSKIFVSQIIFLTDCFQPPYVPNYFSIRLFLFVKCPFSLMAMFLHQFHCCFAGKMAPRPPPRVPRRTVAEIDREFDELCSALSNDPRDQMTSGAGQIATRLRSHSSQPDNACDQVDSDVAMDENNQINAAAHNTKGPVKSGRKVTINDQLRKRRAKGRHIDIKFPKEFAKVCGEHASLFKSEITVLVRTIPLQVKKWKEMDEFHPGTTTSVWKKLKEKFPELSEEDKDCAMRQVESQYNNRRYRLLQAYRNKKPRPQHVSPEGWQWLIRNLWTDDDFQKRSNQNSMNRAKQEMGSKVGTRSIAQISYELRNPETGEWPTAMQVWRATYQKADGTWSIPTGEEIMTKLDEAAGIHQEKISSAPIPIVEHFALVLGRKPNHSRGVGIRAVNKVAEERMRLQAQVEASEQREAAARARADAAEQRAKAAEQRAQALEGQVSTVVETNAQLQEEQQSHRDALSSLRQAQSGEVARLVREQLDQQMAELVARIHSGASQPPAS</sequence>
<evidence type="ECO:0000313" key="2">
    <source>
        <dbReference type="EMBL" id="KXG32541.2"/>
    </source>
</evidence>
<protein>
    <submittedName>
        <fullName evidence="2">Uncharacterized protein</fullName>
    </submittedName>
</protein>
<dbReference type="eggNOG" id="ENOG502SZTH">
    <property type="taxonomic scope" value="Eukaryota"/>
</dbReference>
<proteinExistence type="predicted"/>
<organism evidence="2 3">
    <name type="scientific">Sorghum bicolor</name>
    <name type="common">Sorghum</name>
    <name type="synonym">Sorghum vulgare</name>
    <dbReference type="NCBI Taxonomy" id="4558"/>
    <lineage>
        <taxon>Eukaryota</taxon>
        <taxon>Viridiplantae</taxon>
        <taxon>Streptophyta</taxon>
        <taxon>Embryophyta</taxon>
        <taxon>Tracheophyta</taxon>
        <taxon>Spermatophyta</taxon>
        <taxon>Magnoliopsida</taxon>
        <taxon>Liliopsida</taxon>
        <taxon>Poales</taxon>
        <taxon>Poaceae</taxon>
        <taxon>PACMAD clade</taxon>
        <taxon>Panicoideae</taxon>
        <taxon>Andropogonodae</taxon>
        <taxon>Andropogoneae</taxon>
        <taxon>Sorghinae</taxon>
        <taxon>Sorghum</taxon>
    </lineage>
</organism>
<feature type="compositionally biased region" description="Basic and acidic residues" evidence="1">
    <location>
        <begin position="521"/>
        <end position="543"/>
    </location>
</feature>
<gene>
    <name evidence="2" type="ORF">SORBI_3003G166875</name>
</gene>
<dbReference type="Proteomes" id="UP000000768">
    <property type="component" value="Chromosome 3"/>
</dbReference>
<dbReference type="Gramene" id="KXG32541">
    <property type="protein sequence ID" value="KXG32541"/>
    <property type="gene ID" value="SORBI_3003G166875"/>
</dbReference>
<dbReference type="Pfam" id="PF03004">
    <property type="entry name" value="Transposase_24"/>
    <property type="match status" value="1"/>
</dbReference>
<feature type="compositionally biased region" description="Low complexity" evidence="1">
    <location>
        <begin position="43"/>
        <end position="53"/>
    </location>
</feature>
<accession>A0A1B6Q3P2</accession>
<reference evidence="3" key="2">
    <citation type="journal article" date="2018" name="Plant J.">
        <title>The Sorghum bicolor reference genome: improved assembly, gene annotations, a transcriptome atlas, and signatures of genome organization.</title>
        <authorList>
            <person name="McCormick R.F."/>
            <person name="Truong S.K."/>
            <person name="Sreedasyam A."/>
            <person name="Jenkins J."/>
            <person name="Shu S."/>
            <person name="Sims D."/>
            <person name="Kennedy M."/>
            <person name="Amirebrahimi M."/>
            <person name="Weers B.D."/>
            <person name="McKinley B."/>
            <person name="Mattison A."/>
            <person name="Morishige D.T."/>
            <person name="Grimwood J."/>
            <person name="Schmutz J."/>
            <person name="Mullet J.E."/>
        </authorList>
    </citation>
    <scope>NUCLEOTIDE SEQUENCE [LARGE SCALE GENOMIC DNA]</scope>
    <source>
        <strain evidence="3">cv. BTx623</strain>
    </source>
</reference>
<dbReference type="AlphaFoldDB" id="A0A1B6Q3P2"/>